<gene>
    <name evidence="1" type="ORF">C476_12281</name>
</gene>
<dbReference type="Proteomes" id="UP000011615">
    <property type="component" value="Unassembled WGS sequence"/>
</dbReference>
<proteinExistence type="predicted"/>
<organism evidence="1 2">
    <name type="scientific">Natrinema limicola JCM 13563</name>
    <dbReference type="NCBI Taxonomy" id="1230457"/>
    <lineage>
        <taxon>Archaea</taxon>
        <taxon>Methanobacteriati</taxon>
        <taxon>Methanobacteriota</taxon>
        <taxon>Stenosarchaea group</taxon>
        <taxon>Halobacteria</taxon>
        <taxon>Halobacteriales</taxon>
        <taxon>Natrialbaceae</taxon>
        <taxon>Natrinema</taxon>
    </lineage>
</organism>
<dbReference type="AlphaFoldDB" id="M0C7J1"/>
<reference evidence="1 2" key="1">
    <citation type="journal article" date="2014" name="PLoS Genet.">
        <title>Phylogenetically driven sequencing of extremely halophilic archaea reveals strategies for static and dynamic osmo-response.</title>
        <authorList>
            <person name="Becker E.A."/>
            <person name="Seitzer P.M."/>
            <person name="Tritt A."/>
            <person name="Larsen D."/>
            <person name="Krusor M."/>
            <person name="Yao A.I."/>
            <person name="Wu D."/>
            <person name="Madern D."/>
            <person name="Eisen J.A."/>
            <person name="Darling A.E."/>
            <person name="Facciotti M.T."/>
        </authorList>
    </citation>
    <scope>NUCLEOTIDE SEQUENCE [LARGE SCALE GENOMIC DNA]</scope>
    <source>
        <strain evidence="1 2">JCM 13563</strain>
    </source>
</reference>
<accession>M0C7J1</accession>
<keyword evidence="2" id="KW-1185">Reference proteome</keyword>
<evidence type="ECO:0000313" key="1">
    <source>
        <dbReference type="EMBL" id="ELZ19236.1"/>
    </source>
</evidence>
<protein>
    <submittedName>
        <fullName evidence="1">Uncharacterized protein</fullName>
    </submittedName>
</protein>
<sequence>MNGRPDCRIVFGVSKSRHQPPDRNRLVGRKHAAQYLPTAVIIDDAIDRLTRKRTTAENAVVTERKPVRNGERPI</sequence>
<name>M0C7J1_9EURY</name>
<comment type="caution">
    <text evidence="1">The sequence shown here is derived from an EMBL/GenBank/DDBJ whole genome shotgun (WGS) entry which is preliminary data.</text>
</comment>
<dbReference type="EMBL" id="AOIT01000049">
    <property type="protein sequence ID" value="ELZ19236.1"/>
    <property type="molecule type" value="Genomic_DNA"/>
</dbReference>
<evidence type="ECO:0000313" key="2">
    <source>
        <dbReference type="Proteomes" id="UP000011615"/>
    </source>
</evidence>